<comment type="caution">
    <text evidence="3">The sequence shown here is derived from an EMBL/GenBank/DDBJ whole genome shotgun (WGS) entry which is preliminary data.</text>
</comment>
<dbReference type="AlphaFoldDB" id="A0A3L7ADJ2"/>
<gene>
    <name evidence="3" type="ORF">D9V32_00605</name>
</gene>
<dbReference type="EMBL" id="RCUX01000001">
    <property type="protein sequence ID" value="RLP77870.1"/>
    <property type="molecule type" value="Genomic_DNA"/>
</dbReference>
<dbReference type="Gene3D" id="3.40.50.850">
    <property type="entry name" value="Isochorismatase-like"/>
    <property type="match status" value="1"/>
</dbReference>
<evidence type="ECO:0000313" key="3">
    <source>
        <dbReference type="EMBL" id="RLP77870.1"/>
    </source>
</evidence>
<dbReference type="InterPro" id="IPR036380">
    <property type="entry name" value="Isochorismatase-like_sf"/>
</dbReference>
<dbReference type="SUPFAM" id="SSF52499">
    <property type="entry name" value="Isochorismatase-like hydrolases"/>
    <property type="match status" value="1"/>
</dbReference>
<feature type="domain" description="Isochorismatase-like" evidence="2">
    <location>
        <begin position="11"/>
        <end position="123"/>
    </location>
</feature>
<dbReference type="PANTHER" id="PTHR43540">
    <property type="entry name" value="PEROXYUREIDOACRYLATE/UREIDOACRYLATE AMIDOHYDROLASE-RELATED"/>
    <property type="match status" value="1"/>
</dbReference>
<keyword evidence="4" id="KW-1185">Reference proteome</keyword>
<evidence type="ECO:0000256" key="1">
    <source>
        <dbReference type="ARBA" id="ARBA00022801"/>
    </source>
</evidence>
<organism evidence="3 4">
    <name type="scientific">Mycetocola tolaasinivorans</name>
    <dbReference type="NCBI Taxonomy" id="76635"/>
    <lineage>
        <taxon>Bacteria</taxon>
        <taxon>Bacillati</taxon>
        <taxon>Actinomycetota</taxon>
        <taxon>Actinomycetes</taxon>
        <taxon>Micrococcales</taxon>
        <taxon>Microbacteriaceae</taxon>
        <taxon>Mycetocola</taxon>
    </lineage>
</organism>
<name>A0A3L7ADJ2_9MICO</name>
<dbReference type="Pfam" id="PF00857">
    <property type="entry name" value="Isochorismatase"/>
    <property type="match status" value="1"/>
</dbReference>
<reference evidence="3 4" key="1">
    <citation type="submission" date="2018-10" db="EMBL/GenBank/DDBJ databases">
        <authorList>
            <person name="Li J."/>
        </authorList>
    </citation>
    <scope>NUCLEOTIDE SEQUENCE [LARGE SCALE GENOMIC DNA]</scope>
    <source>
        <strain evidence="3 4">IF 016277</strain>
    </source>
</reference>
<protein>
    <submittedName>
        <fullName evidence="3">Isochorismatase family protein</fullName>
    </submittedName>
</protein>
<dbReference type="GO" id="GO:0016787">
    <property type="term" value="F:hydrolase activity"/>
    <property type="evidence" value="ECO:0007669"/>
    <property type="project" value="UniProtKB-KW"/>
</dbReference>
<dbReference type="PANTHER" id="PTHR43540:SF1">
    <property type="entry name" value="ISOCHORISMATASE HYDROLASE"/>
    <property type="match status" value="1"/>
</dbReference>
<keyword evidence="1" id="KW-0378">Hydrolase</keyword>
<dbReference type="RefSeq" id="WP_121646963.1">
    <property type="nucleotide sequence ID" value="NZ_RCUX01000001.1"/>
</dbReference>
<sequence>MTSNSALRTPALIVIDVQRGFGDAEFWGPRNNLDCEDNIAALIARWRERRWPVVFVQHDSDSPESPLHPDNPGHAFADAVTGTPDLLVRKRVNSSFHGAPDLHAWLAEEGLSEVVICGIATNLHGEFATVLSTREVLERTRVMFDGGLPIKNPPKLTTL</sequence>
<dbReference type="Proteomes" id="UP000272503">
    <property type="component" value="Unassembled WGS sequence"/>
</dbReference>
<dbReference type="OrthoDB" id="9794942at2"/>
<evidence type="ECO:0000259" key="2">
    <source>
        <dbReference type="Pfam" id="PF00857"/>
    </source>
</evidence>
<dbReference type="InterPro" id="IPR050272">
    <property type="entry name" value="Isochorismatase-like_hydrls"/>
</dbReference>
<accession>A0A3L7ADJ2</accession>
<dbReference type="InterPro" id="IPR000868">
    <property type="entry name" value="Isochorismatase-like_dom"/>
</dbReference>
<proteinExistence type="predicted"/>
<evidence type="ECO:0000313" key="4">
    <source>
        <dbReference type="Proteomes" id="UP000272503"/>
    </source>
</evidence>